<dbReference type="AlphaFoldDB" id="A0A9R1AFN4"/>
<evidence type="ECO:0008006" key="3">
    <source>
        <dbReference type="Google" id="ProtNLM"/>
    </source>
</evidence>
<keyword evidence="2" id="KW-1185">Reference proteome</keyword>
<dbReference type="Gene3D" id="2.40.10.10">
    <property type="entry name" value="Trypsin-like serine proteases"/>
    <property type="match status" value="1"/>
</dbReference>
<protein>
    <recommendedName>
        <fullName evidence="3">Serine protease</fullName>
    </recommendedName>
</protein>
<name>A0A9R1AFN4_TRITD</name>
<dbReference type="SUPFAM" id="SSF50494">
    <property type="entry name" value="Trypsin-like serine proteases"/>
    <property type="match status" value="1"/>
</dbReference>
<evidence type="ECO:0000313" key="2">
    <source>
        <dbReference type="Proteomes" id="UP000324705"/>
    </source>
</evidence>
<dbReference type="PANTHER" id="PTHR36141:SF5">
    <property type="entry name" value="PEPTIDASE S1 DOMAIN-CONTAINING PROTEIN"/>
    <property type="match status" value="1"/>
</dbReference>
<dbReference type="InterPro" id="IPR009003">
    <property type="entry name" value="Peptidase_S1_PA"/>
</dbReference>
<evidence type="ECO:0000313" key="1">
    <source>
        <dbReference type="EMBL" id="VAI26290.1"/>
    </source>
</evidence>
<organism evidence="1 2">
    <name type="scientific">Triticum turgidum subsp. durum</name>
    <name type="common">Durum wheat</name>
    <name type="synonym">Triticum durum</name>
    <dbReference type="NCBI Taxonomy" id="4567"/>
    <lineage>
        <taxon>Eukaryota</taxon>
        <taxon>Viridiplantae</taxon>
        <taxon>Streptophyta</taxon>
        <taxon>Embryophyta</taxon>
        <taxon>Tracheophyta</taxon>
        <taxon>Spermatophyta</taxon>
        <taxon>Magnoliopsida</taxon>
        <taxon>Liliopsida</taxon>
        <taxon>Poales</taxon>
        <taxon>Poaceae</taxon>
        <taxon>BOP clade</taxon>
        <taxon>Pooideae</taxon>
        <taxon>Triticodae</taxon>
        <taxon>Triticeae</taxon>
        <taxon>Triticinae</taxon>
        <taxon>Triticum</taxon>
    </lineage>
</organism>
<dbReference type="OMA" id="ECANDLM"/>
<dbReference type="InterPro" id="IPR043504">
    <property type="entry name" value="Peptidase_S1_PA_chymotrypsin"/>
</dbReference>
<dbReference type="Proteomes" id="UP000324705">
    <property type="component" value="Chromosome 5B"/>
</dbReference>
<dbReference type="PANTHER" id="PTHR36141">
    <property type="entry name" value="OS08G0148500 PROTEIN"/>
    <property type="match status" value="1"/>
</dbReference>
<reference evidence="1 2" key="1">
    <citation type="submission" date="2017-09" db="EMBL/GenBank/DDBJ databases">
        <authorList>
            <consortium name="International Durum Wheat Genome Sequencing Consortium (IDWGSC)"/>
            <person name="Milanesi L."/>
        </authorList>
    </citation>
    <scope>NUCLEOTIDE SEQUENCE [LARGE SCALE GENOMIC DNA]</scope>
    <source>
        <strain evidence="2">cv. Svevo</strain>
    </source>
</reference>
<accession>A0A9R1AFN4</accession>
<proteinExistence type="predicted"/>
<dbReference type="EMBL" id="LT934120">
    <property type="protein sequence ID" value="VAI26290.1"/>
    <property type="molecule type" value="Genomic_DNA"/>
</dbReference>
<sequence length="239" mass="26379">MEEENVDWTQVFDRVKGSIFFIQFAPKQDQLEELQILADEVKTVKDKKSRYDKVRNGHSSTGFAYYSRPTGLLIMTSAHGLSHLFNASRPLTRETLDMMDITVLCDHQEETIQEARLVNAVRKYGTATVAGVDSSKDTIVLSVENSGLKNYSDDGVCAQAHPALEISASTPTNVLEVDMGYNMNVLEVDMRTAESSSGAPLFNSNGEVIGILQGRLSRTRSIFVAGSHLHGWVQAAHRA</sequence>
<dbReference type="Gramene" id="TRITD5Bv1G001710.1">
    <property type="protein sequence ID" value="TRITD5Bv1G001710.1"/>
    <property type="gene ID" value="TRITD5Bv1G001710"/>
</dbReference>
<gene>
    <name evidence="1" type="ORF">TRITD_5Bv1G001710</name>
</gene>
<dbReference type="Pfam" id="PF13365">
    <property type="entry name" value="Trypsin_2"/>
    <property type="match status" value="1"/>
</dbReference>